<comment type="caution">
    <text evidence="1">The sequence shown here is derived from an EMBL/GenBank/DDBJ whole genome shotgun (WGS) entry which is preliminary data.</text>
</comment>
<proteinExistence type="predicted"/>
<name>M0LEQ9_HALJT</name>
<evidence type="ECO:0000313" key="2">
    <source>
        <dbReference type="Proteomes" id="UP000011524"/>
    </source>
</evidence>
<sequence>MEQVELPSSLLLVAGLGLIREALAQPQHLYISDQNVPESVDISVNSVENSDHAEFLGVLFKELGGRGCSEPTHNS</sequence>
<reference evidence="1 2" key="1">
    <citation type="journal article" date="2014" name="PLoS Genet.">
        <title>Phylogenetically driven sequencing of extremely halophilic archaea reveals strategies for static and dynamic osmo-response.</title>
        <authorList>
            <person name="Becker E.A."/>
            <person name="Seitzer P.M."/>
            <person name="Tritt A."/>
            <person name="Larsen D."/>
            <person name="Krusor M."/>
            <person name="Yao A.I."/>
            <person name="Wu D."/>
            <person name="Madern D."/>
            <person name="Eisen J.A."/>
            <person name="Darling A.E."/>
            <person name="Facciotti M.T."/>
        </authorList>
    </citation>
    <scope>NUCLEOTIDE SEQUENCE [LARGE SCALE GENOMIC DNA]</scope>
    <source>
        <strain evidence="2">ATCC 49778 / DSM 6131 / JCM 7785 / NBRC 101032 / NCIMB 13157 / TR-1</strain>
    </source>
</reference>
<dbReference type="AlphaFoldDB" id="M0LEQ9"/>
<dbReference type="EMBL" id="AOLY01000033">
    <property type="protein sequence ID" value="EMA30465.1"/>
    <property type="molecule type" value="Genomic_DNA"/>
</dbReference>
<dbReference type="STRING" id="1227453.C444_09782"/>
<gene>
    <name evidence="1" type="ORF">C444_09782</name>
</gene>
<keyword evidence="2" id="KW-1185">Reference proteome</keyword>
<protein>
    <submittedName>
        <fullName evidence="1">Uncharacterized protein</fullName>
    </submittedName>
</protein>
<evidence type="ECO:0000313" key="1">
    <source>
        <dbReference type="EMBL" id="EMA30465.1"/>
    </source>
</evidence>
<organism evidence="1 2">
    <name type="scientific">Haloarcula japonica (strain ATCC 49778 / DSM 6131 / JCM 7785 / NBRC 101032 / NCIMB 13157 / TR-1)</name>
    <dbReference type="NCBI Taxonomy" id="1227453"/>
    <lineage>
        <taxon>Archaea</taxon>
        <taxon>Methanobacteriati</taxon>
        <taxon>Methanobacteriota</taxon>
        <taxon>Stenosarchaea group</taxon>
        <taxon>Halobacteria</taxon>
        <taxon>Halobacteriales</taxon>
        <taxon>Haloarculaceae</taxon>
        <taxon>Haloarcula</taxon>
    </lineage>
</organism>
<accession>M0LEQ9</accession>
<dbReference type="Proteomes" id="UP000011524">
    <property type="component" value="Unassembled WGS sequence"/>
</dbReference>